<evidence type="ECO:0000313" key="2">
    <source>
        <dbReference type="Proteomes" id="UP000321863"/>
    </source>
</evidence>
<keyword evidence="2" id="KW-1185">Reference proteome</keyword>
<dbReference type="EMBL" id="BJYJ01000004">
    <property type="protein sequence ID" value="GEN75560.1"/>
    <property type="molecule type" value="Genomic_DNA"/>
</dbReference>
<organism evidence="1 2">
    <name type="scientific">Chryseobacterium hagamense</name>
    <dbReference type="NCBI Taxonomy" id="395935"/>
    <lineage>
        <taxon>Bacteria</taxon>
        <taxon>Pseudomonadati</taxon>
        <taxon>Bacteroidota</taxon>
        <taxon>Flavobacteriia</taxon>
        <taxon>Flavobacteriales</taxon>
        <taxon>Weeksellaceae</taxon>
        <taxon>Chryseobacterium group</taxon>
        <taxon>Chryseobacterium</taxon>
    </lineage>
</organism>
<accession>A0A511YK35</accession>
<dbReference type="OrthoDB" id="1263652at2"/>
<sequence>MTTEEFDEEVKDFCPEKDSLKKKVNELFSKGAGTVHVLHFIIEFRNCRLTEAMEIVESCLNYHKRFK</sequence>
<gene>
    <name evidence="1" type="ORF">CHA01nite_13000</name>
</gene>
<dbReference type="RefSeq" id="WP_146940511.1">
    <property type="nucleotide sequence ID" value="NZ_BJYJ01000004.1"/>
</dbReference>
<proteinExistence type="predicted"/>
<dbReference type="AlphaFoldDB" id="A0A511YK35"/>
<comment type="caution">
    <text evidence="1">The sequence shown here is derived from an EMBL/GenBank/DDBJ whole genome shotgun (WGS) entry which is preliminary data.</text>
</comment>
<protein>
    <submittedName>
        <fullName evidence="1">Uncharacterized protein</fullName>
    </submittedName>
</protein>
<evidence type="ECO:0000313" key="1">
    <source>
        <dbReference type="EMBL" id="GEN75560.1"/>
    </source>
</evidence>
<name>A0A511YK35_9FLAO</name>
<reference evidence="1 2" key="1">
    <citation type="submission" date="2019-07" db="EMBL/GenBank/DDBJ databases">
        <title>Whole genome shotgun sequence of Chryseobacterium hagamense NBRC 105253.</title>
        <authorList>
            <person name="Hosoyama A."/>
            <person name="Uohara A."/>
            <person name="Ohji S."/>
            <person name="Ichikawa N."/>
        </authorList>
    </citation>
    <scope>NUCLEOTIDE SEQUENCE [LARGE SCALE GENOMIC DNA]</scope>
    <source>
        <strain evidence="1 2">NBRC 105253</strain>
    </source>
</reference>
<dbReference type="Proteomes" id="UP000321863">
    <property type="component" value="Unassembled WGS sequence"/>
</dbReference>